<evidence type="ECO:0000313" key="3">
    <source>
        <dbReference type="EMBL" id="CAD7283525.1"/>
    </source>
</evidence>
<name>A0A7R9C0E2_9CRUS</name>
<reference evidence="3" key="1">
    <citation type="submission" date="2020-11" db="EMBL/GenBank/DDBJ databases">
        <authorList>
            <person name="Tran Van P."/>
        </authorList>
    </citation>
    <scope>NUCLEOTIDE SEQUENCE</scope>
</reference>
<protein>
    <submittedName>
        <fullName evidence="3">Uncharacterized protein</fullName>
    </submittedName>
</protein>
<feature type="compositionally biased region" description="Gly residues" evidence="1">
    <location>
        <begin position="248"/>
        <end position="268"/>
    </location>
</feature>
<feature type="region of interest" description="Disordered" evidence="1">
    <location>
        <begin position="217"/>
        <end position="268"/>
    </location>
</feature>
<feature type="transmembrane region" description="Helical" evidence="2">
    <location>
        <begin position="188"/>
        <end position="207"/>
    </location>
</feature>
<proteinExistence type="predicted"/>
<accession>A0A7R9C0E2</accession>
<dbReference type="EMBL" id="CAJPEX010005574">
    <property type="protein sequence ID" value="CAG0923677.1"/>
    <property type="molecule type" value="Genomic_DNA"/>
</dbReference>
<organism evidence="3">
    <name type="scientific">Notodromas monacha</name>
    <dbReference type="NCBI Taxonomy" id="399045"/>
    <lineage>
        <taxon>Eukaryota</taxon>
        <taxon>Metazoa</taxon>
        <taxon>Ecdysozoa</taxon>
        <taxon>Arthropoda</taxon>
        <taxon>Crustacea</taxon>
        <taxon>Oligostraca</taxon>
        <taxon>Ostracoda</taxon>
        <taxon>Podocopa</taxon>
        <taxon>Podocopida</taxon>
        <taxon>Cypridocopina</taxon>
        <taxon>Cypridoidea</taxon>
        <taxon>Cyprididae</taxon>
        <taxon>Notodromas</taxon>
    </lineage>
</organism>
<feature type="compositionally biased region" description="Low complexity" evidence="1">
    <location>
        <begin position="217"/>
        <end position="233"/>
    </location>
</feature>
<dbReference type="PANTHER" id="PTHR37372">
    <property type="entry name" value="OS06G0316800 PROTEIN"/>
    <property type="match status" value="1"/>
</dbReference>
<evidence type="ECO:0000313" key="4">
    <source>
        <dbReference type="Proteomes" id="UP000678499"/>
    </source>
</evidence>
<dbReference type="EMBL" id="OA887611">
    <property type="protein sequence ID" value="CAD7283525.1"/>
    <property type="molecule type" value="Genomic_DNA"/>
</dbReference>
<gene>
    <name evidence="3" type="ORF">NMOB1V02_LOCUS11140</name>
</gene>
<dbReference type="Proteomes" id="UP000678499">
    <property type="component" value="Unassembled WGS sequence"/>
</dbReference>
<dbReference type="PANTHER" id="PTHR37372:SF1">
    <property type="entry name" value="GEO07177P1"/>
    <property type="match status" value="1"/>
</dbReference>
<keyword evidence="2" id="KW-0472">Membrane</keyword>
<sequence length="268" mass="27857">MRSYRLTKQASDLMMTMIVAMVLALLSVIAVVVAVASAFPADPVDQLQQQQAPDAGNSPLQLKPEEYDGNVKQVAGDQGVDLKGLAGAEHRYRGFGGGYGGYGGYGGGFGGGYGGYGGYGGGYGGYRRGGFGVDLEAAAVLVITVISMILVKPFDHLTTEESKLIPNGQENLVILIRVLPISNLIMKFWIATIGLLLIAAVCSAVAWPTAQEAAASGEAADPAASEAPPAEGAPDVEERHFFGRRRYGGGYGGYGGGFRRPYGGGTVQ</sequence>
<evidence type="ECO:0000256" key="2">
    <source>
        <dbReference type="SAM" id="Phobius"/>
    </source>
</evidence>
<dbReference type="InterPro" id="IPR052872">
    <property type="entry name" value="ESR_Regulator"/>
</dbReference>
<keyword evidence="4" id="KW-1185">Reference proteome</keyword>
<keyword evidence="2" id="KW-0812">Transmembrane</keyword>
<keyword evidence="2" id="KW-1133">Transmembrane helix</keyword>
<dbReference type="AlphaFoldDB" id="A0A7R9C0E2"/>
<evidence type="ECO:0000256" key="1">
    <source>
        <dbReference type="SAM" id="MobiDB-lite"/>
    </source>
</evidence>